<protein>
    <submittedName>
        <fullName evidence="1">Uncharacterized protein</fullName>
    </submittedName>
</protein>
<proteinExistence type="predicted"/>
<dbReference type="Proteomes" id="UP001732700">
    <property type="component" value="Chromosome 3C"/>
</dbReference>
<dbReference type="EnsemblPlants" id="AVESA.00010b.r2.3CG0509590.1">
    <property type="protein sequence ID" value="AVESA.00010b.r2.3CG0509590.1.CDS"/>
    <property type="gene ID" value="AVESA.00010b.r2.3CG0509590"/>
</dbReference>
<reference evidence="1" key="1">
    <citation type="submission" date="2021-05" db="EMBL/GenBank/DDBJ databases">
        <authorList>
            <person name="Scholz U."/>
            <person name="Mascher M."/>
            <person name="Fiebig A."/>
        </authorList>
    </citation>
    <scope>NUCLEOTIDE SEQUENCE [LARGE SCALE GENOMIC DNA]</scope>
</reference>
<evidence type="ECO:0000313" key="1">
    <source>
        <dbReference type="EnsemblPlants" id="AVESA.00010b.r2.3CG0509590.1.CDS"/>
    </source>
</evidence>
<name>A0ACD5VSI9_AVESA</name>
<reference evidence="1" key="2">
    <citation type="submission" date="2025-09" db="UniProtKB">
        <authorList>
            <consortium name="EnsemblPlants"/>
        </authorList>
    </citation>
    <scope>IDENTIFICATION</scope>
</reference>
<sequence length="1223" mass="135624">MMAEEPAMDFDGGFGAEDNLSMPLGDFMAFLESEPAPEEDGDDPQQQQHEANQSCLEVPVDGTGFESGFESHEDFLEDGVLWSNYSHIDSSQYQMEPMMEQRDGTFDNSDAKPYGLLDNDLSGNSWTNNHDNQPLPRDSLYHINAVEEANASPYEVLSKSSYVGEQMYFGQTQVKAENLESMGPQMNTYLPCNEFPGQSGLSEVKSEDTGAIFDNTGQEGNNFGPANMFSVDHNAAIPNISYPELNIGEATGSMNNGNSSCLTGQGEYLQGKYVECPKQEYGSLDMVGEMSQHDLPQNNQSYEMEQFPQNVGESSLMQTGSPDQHCDDTSLSDYYMDVSSPESLSCEQIQSEYIGFKSESSTDSSPVPSSRNSTTEDADKYSEGATKQLLNSKLVPISHQHPYRSMTDQMPPSFYEHYDIHGSGNSSTPGGLSRSYFGANVNGDSDLLILGSHRAPGHILPLQGRLNNFQQSLSASPVVPRFGGMPYKPNDERVTLRLALQDISQPKTECNPPDGVLSVPLLRHQKIALSWMVQKEKNSSHCSGGILADDQGLGKTISTISLILTERSPAPRSSAIKQEPCEAVTLDDDDDPAELCLKRSHTCSSEVTSTTVKTENHIVEIKSRPAAGTLVVCPTSVLRQWAEELRNKVTSKANLSFLIYHGSNRTKDPNELTKYDVVLTTYSIVSMEVPKQSSPDSDDEENGKPDRYGVPVSGSKKRKPSSSKKNKKATIEKSSLPERPLAKVAWFRVILDEAQSIKNYRTQVARACWGLRAKRRWCLSGTPIQNAVEDLFSYFRFLRYEPYCGYKKFCALIKMPISRNPVTGYKKLQVVLKTVMLRRTKATMLDGKPIINLPLKTISLKAVNFTSEERAFYNTLEAESREQFKVYAAAGTVRQNYVNILLMLLRLRQACDHPHLVKGHESSWSSSLETAGKLTMERRQELLVCLQSCSAICALCNDAPEDAVVTTCGHVFCNQCILEQLTGDDSICPVSNCRVRLNATSLFSRGTLEFSLCKITSEFQSDDSCTEMVHTENQTGIDSSYASSKVRAAIDIILSLPKVDPTQDTKTTEKAIVFSQWTRMLDLLEIHLKASHVSYRRLDGTMSVAARERAVNDFKTVPEVSVMIMSLKAASLGLNMVAACHVLMLDLWWNPTTEDQAVDRAHRIGQTRPVTVSRLTVQDTVEDRILALQEKKREMVASAFGEDKSGGGQTRLTVDDLNYLFMV</sequence>
<keyword evidence="2" id="KW-1185">Reference proteome</keyword>
<organism evidence="1 2">
    <name type="scientific">Avena sativa</name>
    <name type="common">Oat</name>
    <dbReference type="NCBI Taxonomy" id="4498"/>
    <lineage>
        <taxon>Eukaryota</taxon>
        <taxon>Viridiplantae</taxon>
        <taxon>Streptophyta</taxon>
        <taxon>Embryophyta</taxon>
        <taxon>Tracheophyta</taxon>
        <taxon>Spermatophyta</taxon>
        <taxon>Magnoliopsida</taxon>
        <taxon>Liliopsida</taxon>
        <taxon>Poales</taxon>
        <taxon>Poaceae</taxon>
        <taxon>BOP clade</taxon>
        <taxon>Pooideae</taxon>
        <taxon>Poodae</taxon>
        <taxon>Poeae</taxon>
        <taxon>Poeae Chloroplast Group 1 (Aveneae type)</taxon>
        <taxon>Aveninae</taxon>
        <taxon>Avena</taxon>
    </lineage>
</organism>
<accession>A0ACD5VSI9</accession>
<evidence type="ECO:0000313" key="2">
    <source>
        <dbReference type="Proteomes" id="UP001732700"/>
    </source>
</evidence>